<dbReference type="InterPro" id="IPR035909">
    <property type="entry name" value="CheB_C"/>
</dbReference>
<sequence length="211" mass="20988">MVSGIDRPGPASADTAGGPVVAIVSSAGGLVASGAVLAGLPADLRAAVIVLQHMAPDYKSVLPEILGRRTPLPVAAARDGQPLLPGRVAVAPPGSHLLVTAGRRLALSPSGQYPPSRPSADLLLVSLGLAVGPDAIAVVLSGKGNDGATGAAAVHRFGGTVIATDAATSIHFDMPAACIDQDEIVDHVVPLDRVAPLLLGLVHRPCLGAHA</sequence>
<evidence type="ECO:0000256" key="1">
    <source>
        <dbReference type="ARBA" id="ARBA00022801"/>
    </source>
</evidence>
<evidence type="ECO:0000313" key="6">
    <source>
        <dbReference type="EMBL" id="AQZ63829.1"/>
    </source>
</evidence>
<evidence type="ECO:0000256" key="2">
    <source>
        <dbReference type="ARBA" id="ARBA00039140"/>
    </source>
</evidence>
<dbReference type="GO" id="GO:0005737">
    <property type="term" value="C:cytoplasm"/>
    <property type="evidence" value="ECO:0007669"/>
    <property type="project" value="InterPro"/>
</dbReference>
<evidence type="ECO:0000259" key="5">
    <source>
        <dbReference type="PROSITE" id="PS50122"/>
    </source>
</evidence>
<dbReference type="OrthoDB" id="9791760at2"/>
<dbReference type="GO" id="GO:0008984">
    <property type="term" value="F:protein-glutamate methylesterase activity"/>
    <property type="evidence" value="ECO:0007669"/>
    <property type="project" value="UniProtKB-EC"/>
</dbReference>
<dbReference type="SUPFAM" id="SSF52738">
    <property type="entry name" value="Methylesterase CheB, C-terminal domain"/>
    <property type="match status" value="1"/>
</dbReference>
<dbReference type="CDD" id="cd16433">
    <property type="entry name" value="CheB"/>
    <property type="match status" value="1"/>
</dbReference>
<gene>
    <name evidence="6" type="ORF">BKM31_22305</name>
</gene>
<keyword evidence="1 4" id="KW-0378">Hydrolase</keyword>
<feature type="domain" description="CheB-type methylesterase" evidence="5">
    <location>
        <begin position="8"/>
        <end position="205"/>
    </location>
</feature>
<keyword evidence="4" id="KW-0145">Chemotaxis</keyword>
<dbReference type="KEGG" id="noa:BKM31_22305"/>
<reference evidence="7" key="1">
    <citation type="journal article" date="2017" name="Med. Chem. Commun.">
        <title>Nonomuraea sp. ATCC 55076 harbours the largest actinomycete chromosome to date and the kistamicin biosynthetic gene cluster.</title>
        <authorList>
            <person name="Nazari B."/>
            <person name="Forneris C.C."/>
            <person name="Gibson M.I."/>
            <person name="Moon K."/>
            <person name="Schramma K.R."/>
            <person name="Seyedsayamdost M.R."/>
        </authorList>
    </citation>
    <scope>NUCLEOTIDE SEQUENCE [LARGE SCALE GENOMIC DNA]</scope>
    <source>
        <strain evidence="7">ATCC 55076</strain>
    </source>
</reference>
<dbReference type="Pfam" id="PF01339">
    <property type="entry name" value="CheB_methylest"/>
    <property type="match status" value="1"/>
</dbReference>
<name>A0A1V0A0X7_9ACTN</name>
<dbReference type="PANTHER" id="PTHR42872">
    <property type="entry name" value="PROTEIN-GLUTAMATE METHYLESTERASE/PROTEIN-GLUTAMINE GLUTAMINASE"/>
    <property type="match status" value="1"/>
</dbReference>
<dbReference type="AlphaFoldDB" id="A0A1V0A0X7"/>
<dbReference type="RefSeq" id="WP_080040017.1">
    <property type="nucleotide sequence ID" value="NZ_CP017717.1"/>
</dbReference>
<dbReference type="GO" id="GO:0000156">
    <property type="term" value="F:phosphorelay response regulator activity"/>
    <property type="evidence" value="ECO:0007669"/>
    <property type="project" value="InterPro"/>
</dbReference>
<feature type="active site" evidence="4">
    <location>
        <position position="26"/>
    </location>
</feature>
<proteinExistence type="predicted"/>
<evidence type="ECO:0000256" key="3">
    <source>
        <dbReference type="ARBA" id="ARBA00048267"/>
    </source>
</evidence>
<comment type="catalytic activity">
    <reaction evidence="3">
        <text>[protein]-L-glutamate 5-O-methyl ester + H2O = L-glutamyl-[protein] + methanol + H(+)</text>
        <dbReference type="Rhea" id="RHEA:23236"/>
        <dbReference type="Rhea" id="RHEA-COMP:10208"/>
        <dbReference type="Rhea" id="RHEA-COMP:10311"/>
        <dbReference type="ChEBI" id="CHEBI:15377"/>
        <dbReference type="ChEBI" id="CHEBI:15378"/>
        <dbReference type="ChEBI" id="CHEBI:17790"/>
        <dbReference type="ChEBI" id="CHEBI:29973"/>
        <dbReference type="ChEBI" id="CHEBI:82795"/>
        <dbReference type="EC" id="3.1.1.61"/>
    </reaction>
</comment>
<accession>A0A1V0A0X7</accession>
<dbReference type="PANTHER" id="PTHR42872:SF6">
    <property type="entry name" value="PROTEIN-GLUTAMATE METHYLESTERASE_PROTEIN-GLUTAMINE GLUTAMINASE"/>
    <property type="match status" value="1"/>
</dbReference>
<dbReference type="PROSITE" id="PS50122">
    <property type="entry name" value="CHEB"/>
    <property type="match status" value="1"/>
</dbReference>
<dbReference type="EC" id="3.1.1.61" evidence="2"/>
<dbReference type="InterPro" id="IPR000673">
    <property type="entry name" value="Sig_transdc_resp-reg_Me-estase"/>
</dbReference>
<protein>
    <recommendedName>
        <fullName evidence="2">protein-glutamate methylesterase</fullName>
        <ecNumber evidence="2">3.1.1.61</ecNumber>
    </recommendedName>
</protein>
<dbReference type="STRING" id="1909395.BKM31_22305"/>
<feature type="active site" evidence="4">
    <location>
        <position position="53"/>
    </location>
</feature>
<dbReference type="Gene3D" id="3.40.50.180">
    <property type="entry name" value="Methylesterase CheB, C-terminal domain"/>
    <property type="match status" value="1"/>
</dbReference>
<feature type="active site" evidence="4">
    <location>
        <position position="146"/>
    </location>
</feature>
<organism evidence="6 7">
    <name type="scientific">[Actinomadura] parvosata subsp. kistnae</name>
    <dbReference type="NCBI Taxonomy" id="1909395"/>
    <lineage>
        <taxon>Bacteria</taxon>
        <taxon>Bacillati</taxon>
        <taxon>Actinomycetota</taxon>
        <taxon>Actinomycetes</taxon>
        <taxon>Streptosporangiales</taxon>
        <taxon>Streptosporangiaceae</taxon>
        <taxon>Nonomuraea</taxon>
    </lineage>
</organism>
<dbReference type="Proteomes" id="UP000190797">
    <property type="component" value="Chromosome"/>
</dbReference>
<evidence type="ECO:0000313" key="7">
    <source>
        <dbReference type="Proteomes" id="UP000190797"/>
    </source>
</evidence>
<keyword evidence="7" id="KW-1185">Reference proteome</keyword>
<evidence type="ECO:0000256" key="4">
    <source>
        <dbReference type="PROSITE-ProRule" id="PRU00050"/>
    </source>
</evidence>
<dbReference type="EMBL" id="CP017717">
    <property type="protein sequence ID" value="AQZ63829.1"/>
    <property type="molecule type" value="Genomic_DNA"/>
</dbReference>
<dbReference type="GO" id="GO:0006935">
    <property type="term" value="P:chemotaxis"/>
    <property type="evidence" value="ECO:0007669"/>
    <property type="project" value="UniProtKB-UniRule"/>
</dbReference>